<dbReference type="InterPro" id="IPR020846">
    <property type="entry name" value="MFS_dom"/>
</dbReference>
<evidence type="ECO:0000256" key="4">
    <source>
        <dbReference type="ARBA" id="ARBA00022989"/>
    </source>
</evidence>
<keyword evidence="3 6" id="KW-0812">Transmembrane</keyword>
<keyword evidence="9" id="KW-1185">Reference proteome</keyword>
<dbReference type="FunFam" id="1.20.1250.20:FF:000482">
    <property type="entry name" value="Thi73p"/>
    <property type="match status" value="1"/>
</dbReference>
<dbReference type="PANTHER" id="PTHR43791">
    <property type="entry name" value="PERMEASE-RELATED"/>
    <property type="match status" value="1"/>
</dbReference>
<keyword evidence="2" id="KW-0813">Transport</keyword>
<comment type="subcellular location">
    <subcellularLocation>
        <location evidence="1">Membrane</location>
        <topology evidence="1">Multi-pass membrane protein</topology>
    </subcellularLocation>
</comment>
<feature type="transmembrane region" description="Helical" evidence="6">
    <location>
        <begin position="65"/>
        <end position="83"/>
    </location>
</feature>
<feature type="transmembrane region" description="Helical" evidence="6">
    <location>
        <begin position="332"/>
        <end position="354"/>
    </location>
</feature>
<dbReference type="GO" id="GO:0016020">
    <property type="term" value="C:membrane"/>
    <property type="evidence" value="ECO:0007669"/>
    <property type="project" value="UniProtKB-SubCell"/>
</dbReference>
<evidence type="ECO:0000256" key="5">
    <source>
        <dbReference type="ARBA" id="ARBA00023136"/>
    </source>
</evidence>
<dbReference type="RefSeq" id="XP_051609153.1">
    <property type="nucleotide sequence ID" value="XM_051751537.1"/>
</dbReference>
<reference evidence="8 9" key="1">
    <citation type="journal article" date="2022" name="DNA Res.">
        <title>Genome analysis of five recently described species of the CUG-Ser clade uncovers Candida theae as a new hybrid lineage with pathogenic potential in the Candida parapsilosis species complex.</title>
        <authorList>
            <person name="Mixao V."/>
            <person name="Del Olmo V."/>
            <person name="Hegedusova E."/>
            <person name="Saus E."/>
            <person name="Pryszcz L."/>
            <person name="Cillingova A."/>
            <person name="Nosek J."/>
            <person name="Gabaldon T."/>
        </authorList>
    </citation>
    <scope>NUCLEOTIDE SEQUENCE [LARGE SCALE GENOMIC DNA]</scope>
    <source>
        <strain evidence="8 9">CBS 12239</strain>
    </source>
</reference>
<protein>
    <recommendedName>
        <fullName evidence="7">Major facilitator superfamily (MFS) profile domain-containing protein</fullName>
    </recommendedName>
</protein>
<gene>
    <name evidence="8" type="ORF">KGF57_002244</name>
</gene>
<feature type="transmembrane region" description="Helical" evidence="6">
    <location>
        <begin position="164"/>
        <end position="184"/>
    </location>
</feature>
<dbReference type="EMBL" id="JAIHNG010000115">
    <property type="protein sequence ID" value="KAI5958810.1"/>
    <property type="molecule type" value="Genomic_DNA"/>
</dbReference>
<evidence type="ECO:0000256" key="6">
    <source>
        <dbReference type="SAM" id="Phobius"/>
    </source>
</evidence>
<evidence type="ECO:0000313" key="9">
    <source>
        <dbReference type="Proteomes" id="UP001204833"/>
    </source>
</evidence>
<dbReference type="Pfam" id="PF07690">
    <property type="entry name" value="MFS_1"/>
    <property type="match status" value="1"/>
</dbReference>
<feature type="transmembrane region" description="Helical" evidence="6">
    <location>
        <begin position="297"/>
        <end position="326"/>
    </location>
</feature>
<evidence type="ECO:0000256" key="2">
    <source>
        <dbReference type="ARBA" id="ARBA00022448"/>
    </source>
</evidence>
<sequence>MRKLQIDRVKCFSPSTVNDMKGDTESNDKEVISSIDSTSYDNALGFLKEHNEVGDINHAKLVRKLDWIILPILCGVYLLQYLDKLLLNYAAAMGIKENLRGNQFANLSTIFYAAYIFGEPLVTYCLQKFPLGKTMGVFIVLWGVVVACHAATSTYAALMVVRTILGIFESSSAVGLIIISGLYYTKRQQVARMGIWSVMAGVGTIIGGLLSFGFQHINSTKFKSWQILFLVMGLITVAFGIFVFFFLPDNVHTCWFLNESERVYILENVVRVNQTGTKSSKFKRGQILELLLDKFTWFYVLLTLCSQIVTGAIGTFSVTITLSFGFNNYESALLQLPVGALIVIIIITTTQLVAKFGHHTLFLTSMFFPTIIGAIVLLISPNKIGNLLALYLLYSGSSCITLIYAWIGANTAGSSKKFMRTALIMIAFSVANIIGPQLFQAYSAPKYHPAKIVILVTQCLCVPLTLYIGWMLKRENRKRDRGQAQENVPDDVEFLDKTDIENRSFRYVY</sequence>
<evidence type="ECO:0000256" key="3">
    <source>
        <dbReference type="ARBA" id="ARBA00022692"/>
    </source>
</evidence>
<dbReference type="PANTHER" id="PTHR43791:SF40">
    <property type="entry name" value="THIAMINE PATHWAY TRANSPORTER THI73"/>
    <property type="match status" value="1"/>
</dbReference>
<dbReference type="InterPro" id="IPR036259">
    <property type="entry name" value="MFS_trans_sf"/>
</dbReference>
<evidence type="ECO:0000313" key="8">
    <source>
        <dbReference type="EMBL" id="KAI5958810.1"/>
    </source>
</evidence>
<feature type="transmembrane region" description="Helical" evidence="6">
    <location>
        <begin position="391"/>
        <end position="409"/>
    </location>
</feature>
<proteinExistence type="predicted"/>
<dbReference type="SUPFAM" id="SSF103473">
    <property type="entry name" value="MFS general substrate transporter"/>
    <property type="match status" value="1"/>
</dbReference>
<name>A0AAD5FZ26_9ASCO</name>
<feature type="transmembrane region" description="Helical" evidence="6">
    <location>
        <begin position="452"/>
        <end position="472"/>
    </location>
</feature>
<dbReference type="GO" id="GO:0022857">
    <property type="term" value="F:transmembrane transporter activity"/>
    <property type="evidence" value="ECO:0007669"/>
    <property type="project" value="InterPro"/>
</dbReference>
<feature type="domain" description="Major facilitator superfamily (MFS) profile" evidence="7">
    <location>
        <begin position="69"/>
        <end position="477"/>
    </location>
</feature>
<feature type="transmembrane region" description="Helical" evidence="6">
    <location>
        <begin position="196"/>
        <end position="215"/>
    </location>
</feature>
<feature type="transmembrane region" description="Helical" evidence="6">
    <location>
        <begin position="421"/>
        <end position="440"/>
    </location>
</feature>
<keyword evidence="5 6" id="KW-0472">Membrane</keyword>
<accession>A0AAD5FZ26</accession>
<dbReference type="Gene3D" id="1.20.1250.20">
    <property type="entry name" value="MFS general substrate transporter like domains"/>
    <property type="match status" value="2"/>
</dbReference>
<evidence type="ECO:0000256" key="1">
    <source>
        <dbReference type="ARBA" id="ARBA00004141"/>
    </source>
</evidence>
<dbReference type="GeneID" id="76150303"/>
<feature type="transmembrane region" description="Helical" evidence="6">
    <location>
        <begin position="138"/>
        <end position="158"/>
    </location>
</feature>
<dbReference type="Proteomes" id="UP001204833">
    <property type="component" value="Unassembled WGS sequence"/>
</dbReference>
<keyword evidence="4 6" id="KW-1133">Transmembrane helix</keyword>
<feature type="transmembrane region" description="Helical" evidence="6">
    <location>
        <begin position="361"/>
        <end position="379"/>
    </location>
</feature>
<dbReference type="AlphaFoldDB" id="A0AAD5FZ26"/>
<dbReference type="PROSITE" id="PS50850">
    <property type="entry name" value="MFS"/>
    <property type="match status" value="1"/>
</dbReference>
<comment type="caution">
    <text evidence="8">The sequence shown here is derived from an EMBL/GenBank/DDBJ whole genome shotgun (WGS) entry which is preliminary data.</text>
</comment>
<feature type="transmembrane region" description="Helical" evidence="6">
    <location>
        <begin position="103"/>
        <end position="126"/>
    </location>
</feature>
<dbReference type="InterPro" id="IPR011701">
    <property type="entry name" value="MFS"/>
</dbReference>
<feature type="transmembrane region" description="Helical" evidence="6">
    <location>
        <begin position="227"/>
        <end position="247"/>
    </location>
</feature>
<evidence type="ECO:0000259" key="7">
    <source>
        <dbReference type="PROSITE" id="PS50850"/>
    </source>
</evidence>
<organism evidence="8 9">
    <name type="scientific">Candida theae</name>
    <dbReference type="NCBI Taxonomy" id="1198502"/>
    <lineage>
        <taxon>Eukaryota</taxon>
        <taxon>Fungi</taxon>
        <taxon>Dikarya</taxon>
        <taxon>Ascomycota</taxon>
        <taxon>Saccharomycotina</taxon>
        <taxon>Pichiomycetes</taxon>
        <taxon>Debaryomycetaceae</taxon>
        <taxon>Candida/Lodderomyces clade</taxon>
        <taxon>Candida</taxon>
    </lineage>
</organism>